<evidence type="ECO:0000313" key="3">
    <source>
        <dbReference type="Proteomes" id="UP000321907"/>
    </source>
</evidence>
<dbReference type="EMBL" id="VOXD01000018">
    <property type="protein sequence ID" value="TXF88879.1"/>
    <property type="molecule type" value="Genomic_DNA"/>
</dbReference>
<proteinExistence type="predicted"/>
<accession>A0A5C7FDW3</accession>
<dbReference type="RefSeq" id="WP_147931087.1">
    <property type="nucleotide sequence ID" value="NZ_VOXD01000018.1"/>
</dbReference>
<name>A0A5C7FDW3_9BACT</name>
<reference evidence="2 3" key="1">
    <citation type="submission" date="2019-08" db="EMBL/GenBank/DDBJ databases">
        <title>Lewinella sp. strain SSH13 Genome sequencing and assembly.</title>
        <authorList>
            <person name="Kim I."/>
        </authorList>
    </citation>
    <scope>NUCLEOTIDE SEQUENCE [LARGE SCALE GENOMIC DNA]</scope>
    <source>
        <strain evidence="2 3">SSH13</strain>
    </source>
</reference>
<sequence length="347" mass="36635">MTKFITLSSLILVGSLSLNAQAPFSYPSGCNAPATNLGTPPRLTGAAEFDGMLPSAAGATGYYVGVFNASDELIGQGQIGTIINGMSTSEGFIIPLQTDEQSNNCPVFTDGDEITIKLRAGSEDLLAGNSIFTATVADMASGRIDGPNGMVGVTDTFDFLSNALPVTLADFSASPNRNQVDLSWSTSSETENSYFEVQRSTSLNGDFQNIGKVLGNETTSAFNTYGFTDNNPAEGTNYYRLQQFDLDGSSNFSPIVTADMEVSAERSVSVYPNPTAAGSRMTVRLNGNWTAGGASLELVDANGRKVADWTGLSNGSLNTELPVVKAGVYQLIATDGKERKVTRVIVR</sequence>
<dbReference type="OrthoDB" id="1466765at2"/>
<dbReference type="AlphaFoldDB" id="A0A5C7FDW3"/>
<keyword evidence="3" id="KW-1185">Reference proteome</keyword>
<evidence type="ECO:0000313" key="2">
    <source>
        <dbReference type="EMBL" id="TXF88879.1"/>
    </source>
</evidence>
<protein>
    <submittedName>
        <fullName evidence="2">T9SS type A sorting domain-containing protein</fullName>
    </submittedName>
</protein>
<keyword evidence="1" id="KW-0732">Signal</keyword>
<dbReference type="InterPro" id="IPR013783">
    <property type="entry name" value="Ig-like_fold"/>
</dbReference>
<gene>
    <name evidence="2" type="ORF">FUA23_12500</name>
</gene>
<organism evidence="2 3">
    <name type="scientific">Neolewinella aurantiaca</name>
    <dbReference type="NCBI Taxonomy" id="2602767"/>
    <lineage>
        <taxon>Bacteria</taxon>
        <taxon>Pseudomonadati</taxon>
        <taxon>Bacteroidota</taxon>
        <taxon>Saprospiria</taxon>
        <taxon>Saprospirales</taxon>
        <taxon>Lewinellaceae</taxon>
        <taxon>Neolewinella</taxon>
    </lineage>
</organism>
<feature type="chain" id="PRO_5022661880" evidence="1">
    <location>
        <begin position="23"/>
        <end position="347"/>
    </location>
</feature>
<comment type="caution">
    <text evidence="2">The sequence shown here is derived from an EMBL/GenBank/DDBJ whole genome shotgun (WGS) entry which is preliminary data.</text>
</comment>
<dbReference type="Proteomes" id="UP000321907">
    <property type="component" value="Unassembled WGS sequence"/>
</dbReference>
<dbReference type="Gene3D" id="2.60.40.10">
    <property type="entry name" value="Immunoglobulins"/>
    <property type="match status" value="1"/>
</dbReference>
<dbReference type="NCBIfam" id="TIGR04183">
    <property type="entry name" value="Por_Secre_tail"/>
    <property type="match status" value="1"/>
</dbReference>
<feature type="signal peptide" evidence="1">
    <location>
        <begin position="1"/>
        <end position="22"/>
    </location>
</feature>
<dbReference type="InterPro" id="IPR026444">
    <property type="entry name" value="Secre_tail"/>
</dbReference>
<evidence type="ECO:0000256" key="1">
    <source>
        <dbReference type="SAM" id="SignalP"/>
    </source>
</evidence>